<evidence type="ECO:0000256" key="1">
    <source>
        <dbReference type="SAM" id="Phobius"/>
    </source>
</evidence>
<comment type="caution">
    <text evidence="2">The sequence shown here is derived from an EMBL/GenBank/DDBJ whole genome shotgun (WGS) entry which is preliminary data.</text>
</comment>
<dbReference type="RefSeq" id="WP_264369878.1">
    <property type="nucleotide sequence ID" value="NZ_JAPCIO010000014.1"/>
</dbReference>
<keyword evidence="1" id="KW-0812">Transmembrane</keyword>
<dbReference type="EMBL" id="JAPCIO010000014">
    <property type="protein sequence ID" value="MCW1149196.1"/>
    <property type="molecule type" value="Genomic_DNA"/>
</dbReference>
<reference evidence="2" key="1">
    <citation type="submission" date="2022-10" db="EMBL/GenBank/DDBJ databases">
        <title>Flavobacterium sp. nov., a bacterium isolated from lake sediment.</title>
        <authorList>
            <person name="Qu J.-H."/>
        </authorList>
    </citation>
    <scope>NUCLEOTIDE SEQUENCE</scope>
    <source>
        <strain evidence="2">TH16-21</strain>
    </source>
</reference>
<dbReference type="Proteomes" id="UP001165677">
    <property type="component" value="Unassembled WGS sequence"/>
</dbReference>
<keyword evidence="1" id="KW-1133">Transmembrane helix</keyword>
<evidence type="ECO:0000313" key="3">
    <source>
        <dbReference type="Proteomes" id="UP001165677"/>
    </source>
</evidence>
<evidence type="ECO:0000313" key="2">
    <source>
        <dbReference type="EMBL" id="MCW1149196.1"/>
    </source>
</evidence>
<name>A0ABT3EKT5_9FLAO</name>
<gene>
    <name evidence="2" type="ORF">OJ995_13280</name>
</gene>
<accession>A0ABT3EKT5</accession>
<protein>
    <submittedName>
        <fullName evidence="2">Uncharacterized protein</fullName>
    </submittedName>
</protein>
<sequence>MTKTKKLIGILLTIILTTLLGLIYYFFENFFYSDFGCGCSSTCTGYYPVLTSRLIGYSLLISSTILFIASILKLKGLSRLWTIPAMIIFGLAFYGNGYMIFNKGGCGYSLNQRILFIHQTKLGDFAKTNAETISLDSLKDGKLKGKLLGYSIKENELTAFRIDDKPLKVRTSFLFWKVRNNVILNDISYGLSTFRNFEAEKEKGKYEFIGGQGMTEKDFLNEFVLTQKDLTINLKNKKIINHSDGTTRFLFEKE</sequence>
<keyword evidence="3" id="KW-1185">Reference proteome</keyword>
<feature type="transmembrane region" description="Helical" evidence="1">
    <location>
        <begin position="81"/>
        <end position="101"/>
    </location>
</feature>
<proteinExistence type="predicted"/>
<organism evidence="2 3">
    <name type="scientific">Flavobacterium lacisediminis</name>
    <dbReference type="NCBI Taxonomy" id="2989705"/>
    <lineage>
        <taxon>Bacteria</taxon>
        <taxon>Pseudomonadati</taxon>
        <taxon>Bacteroidota</taxon>
        <taxon>Flavobacteriia</taxon>
        <taxon>Flavobacteriales</taxon>
        <taxon>Flavobacteriaceae</taxon>
        <taxon>Flavobacterium</taxon>
    </lineage>
</organism>
<keyword evidence="1" id="KW-0472">Membrane</keyword>
<feature type="transmembrane region" description="Helical" evidence="1">
    <location>
        <begin position="7"/>
        <end position="27"/>
    </location>
</feature>
<feature type="transmembrane region" description="Helical" evidence="1">
    <location>
        <begin position="54"/>
        <end position="74"/>
    </location>
</feature>